<dbReference type="PANTHER" id="PTHR45688:SF13">
    <property type="entry name" value="ALANINE--GLYOXYLATE AMINOTRANSFERASE 2-LIKE"/>
    <property type="match status" value="1"/>
</dbReference>
<dbReference type="PANTHER" id="PTHR45688">
    <property type="match status" value="1"/>
</dbReference>
<accession>A0A1D1ZPK9</accession>
<dbReference type="GO" id="GO:0030170">
    <property type="term" value="F:pyridoxal phosphate binding"/>
    <property type="evidence" value="ECO:0007669"/>
    <property type="project" value="InterPro"/>
</dbReference>
<dbReference type="InterPro" id="IPR049704">
    <property type="entry name" value="Aminotrans_3_PPA_site"/>
</dbReference>
<proteinExistence type="inferred from homology"/>
<dbReference type="Gene3D" id="3.40.640.10">
    <property type="entry name" value="Type I PLP-dependent aspartate aminotransferase-like (Major domain)"/>
    <property type="match status" value="1"/>
</dbReference>
<evidence type="ECO:0000256" key="2">
    <source>
        <dbReference type="ARBA" id="ARBA00022898"/>
    </source>
</evidence>
<dbReference type="PROSITE" id="PS00600">
    <property type="entry name" value="AA_TRANSFER_CLASS_3"/>
    <property type="match status" value="1"/>
</dbReference>
<dbReference type="GO" id="GO:0005739">
    <property type="term" value="C:mitochondrion"/>
    <property type="evidence" value="ECO:0007669"/>
    <property type="project" value="TreeGrafter"/>
</dbReference>
<evidence type="ECO:0000256" key="3">
    <source>
        <dbReference type="RuleBase" id="RU003560"/>
    </source>
</evidence>
<dbReference type="InterPro" id="IPR005814">
    <property type="entry name" value="Aminotrans_3"/>
</dbReference>
<dbReference type="AlphaFoldDB" id="A0A1D1ZPK9"/>
<dbReference type="Gene3D" id="3.90.1150.10">
    <property type="entry name" value="Aspartate Aminotransferase, domain 1"/>
    <property type="match status" value="1"/>
</dbReference>
<keyword evidence="2 3" id="KW-0663">Pyridoxal phosphate</keyword>
<evidence type="ECO:0000313" key="4">
    <source>
        <dbReference type="EMBL" id="JAT68771.1"/>
    </source>
</evidence>
<evidence type="ECO:0000256" key="1">
    <source>
        <dbReference type="ARBA" id="ARBA00008954"/>
    </source>
</evidence>
<dbReference type="InterPro" id="IPR015422">
    <property type="entry name" value="PyrdxlP-dep_Trfase_small"/>
</dbReference>
<gene>
    <name evidence="4" type="ORF">g.2565</name>
</gene>
<dbReference type="SUPFAM" id="SSF53383">
    <property type="entry name" value="PLP-dependent transferases"/>
    <property type="match status" value="1"/>
</dbReference>
<protein>
    <recommendedName>
        <fullName evidence="5">Ethanolamine-phosphate phospho-lyase</fullName>
    </recommendedName>
</protein>
<dbReference type="InterPro" id="IPR015421">
    <property type="entry name" value="PyrdxlP-dep_Trfase_major"/>
</dbReference>
<dbReference type="GO" id="GO:0008483">
    <property type="term" value="F:transaminase activity"/>
    <property type="evidence" value="ECO:0007669"/>
    <property type="project" value="InterPro"/>
</dbReference>
<dbReference type="EMBL" id="GDKF01009851">
    <property type="protein sequence ID" value="JAT68771.1"/>
    <property type="molecule type" value="Transcribed_RNA"/>
</dbReference>
<dbReference type="CDD" id="cd00610">
    <property type="entry name" value="OAT_like"/>
    <property type="match status" value="1"/>
</dbReference>
<comment type="similarity">
    <text evidence="1 3">Belongs to the class-III pyridoxal-phosphate-dependent aminotransferase family.</text>
</comment>
<name>A0A1D1ZPK9_AUXPR</name>
<reference evidence="4" key="1">
    <citation type="submission" date="2015-08" db="EMBL/GenBank/DDBJ databases">
        <authorList>
            <person name="Babu N.S."/>
            <person name="Beckwith C.J."/>
            <person name="Beseler K.G."/>
            <person name="Brison A."/>
            <person name="Carone J.V."/>
            <person name="Caskin T.P."/>
            <person name="Diamond M."/>
            <person name="Durham M.E."/>
            <person name="Foxe J.M."/>
            <person name="Go M."/>
            <person name="Henderson B.A."/>
            <person name="Jones I.B."/>
            <person name="McGettigan J.A."/>
            <person name="Micheletti S.J."/>
            <person name="Nasrallah M.E."/>
            <person name="Ortiz D."/>
            <person name="Piller C.R."/>
            <person name="Privatt S.R."/>
            <person name="Schneider S.L."/>
            <person name="Sharp S."/>
            <person name="Smith T.C."/>
            <person name="Stanton J.D."/>
            <person name="Ullery H.E."/>
            <person name="Wilson R.J."/>
            <person name="Serrano M.G."/>
            <person name="Buck G."/>
            <person name="Lee V."/>
            <person name="Wang Y."/>
            <person name="Carvalho R."/>
            <person name="Voegtly L."/>
            <person name="Shi R."/>
            <person name="Duckworth R."/>
            <person name="Johnson A."/>
            <person name="Loviza R."/>
            <person name="Walstead R."/>
            <person name="Shah Z."/>
            <person name="Kiflezghi M."/>
            <person name="Wade K."/>
            <person name="Ball S.L."/>
            <person name="Bradley K.W."/>
            <person name="Asai D.J."/>
            <person name="Bowman C.A."/>
            <person name="Russell D.A."/>
            <person name="Pope W.H."/>
            <person name="Jacobs-Sera D."/>
            <person name="Hendrix R.W."/>
            <person name="Hatfull G.F."/>
        </authorList>
    </citation>
    <scope>NUCLEOTIDE SEQUENCE</scope>
</reference>
<evidence type="ECO:0008006" key="5">
    <source>
        <dbReference type="Google" id="ProtNLM"/>
    </source>
</evidence>
<dbReference type="Pfam" id="PF00202">
    <property type="entry name" value="Aminotran_3"/>
    <property type="match status" value="1"/>
</dbReference>
<sequence length="537" mass="56238">MMGMPHPHTGVGAWPCYLAGKAVGMNFHPHPSTPTVPLKSLGSGSDLTLPSSSEADTLERHDLALLAGSAPTLTRDEILERRRKHYGPNLALFFPEDPLHVTSAVGCRLYTSDSREEADSYLDCINNVSHVGHCHPQVTAAIAGQLARVNTNSRYLSQEHVQYAEALTATFPAPLETLYLLSSGSEANELALRVARTLRCDGAPRTAPLHVAVLDHAYHGHTNAAMELSPYKFYGPGGAGRAQHVHVLPCPDTYRGTGLGGEAAARAAVAEAAAAGATIGAFFAESVISCGGQVMFPDGYLAGVYRVMREQGALCVADEVQCGFGRVGDAFWAFQLQGVVPDIVTIGKPMGNGYPVSGAVMSRALAGAFAAAGGEFFATHGGSNAAVAAGAATLRVLREEGLQARAAAVGAHVAAGMRALQAAHPTLVGDVRGRGLMLGMELVTDAATRAPAPALAAALRARCAARHRVLLSAEGPWGSVIKFKPPMCFGEREADRMLRALGCELAALAADHEQLQALHDASRAAVAQLTRAREAWD</sequence>
<dbReference type="InterPro" id="IPR015424">
    <property type="entry name" value="PyrdxlP-dep_Trfase"/>
</dbReference>
<organism evidence="4">
    <name type="scientific">Auxenochlorella protothecoides</name>
    <name type="common">Green microalga</name>
    <name type="synonym">Chlorella protothecoides</name>
    <dbReference type="NCBI Taxonomy" id="3075"/>
    <lineage>
        <taxon>Eukaryota</taxon>
        <taxon>Viridiplantae</taxon>
        <taxon>Chlorophyta</taxon>
        <taxon>core chlorophytes</taxon>
        <taxon>Trebouxiophyceae</taxon>
        <taxon>Chlorellales</taxon>
        <taxon>Chlorellaceae</taxon>
        <taxon>Auxenochlorella</taxon>
    </lineage>
</organism>